<accession>A0ABN3CFG0</accession>
<evidence type="ECO:0000313" key="3">
    <source>
        <dbReference type="Proteomes" id="UP001499843"/>
    </source>
</evidence>
<feature type="compositionally biased region" description="Low complexity" evidence="1">
    <location>
        <begin position="7"/>
        <end position="21"/>
    </location>
</feature>
<sequence length="633" mass="67011">MIEKAEAVAGAADGATAPPATNGERLPDANREGLPGANREGLPGAKGAGPSEAKGGASAEAVGRVLGTQAASPLSFWVGLEPGRIVQLDDVVVTRRDTPGFGQVLVAGVVSAVEARHEGAAFDSDVFLIAEGALPAAVVECAEVRVTRVEPEVFVPPLPGALAYRAEGGDRDQALYFDVMDRRVPMGLGRDGRPMYVNFDFLDGTRGAHVSISGVSGVATKTSFATFLVYSIFNSGVLGAEAANTKALIFSVKGEDLLFLDHANTRLDAAARARYDRLGLPAAPFGSVHVFAPPRPGDPNGVPNVQARTQAVSAYYWTLAEFCAEELLRFVFTDADDERAQYSLLVGQLAARLQSWAEPVGESGAVRVRRPDGEAGPVCRTFADLVDFVGGQLADEGTRAAWTGAPTPLGTVNAFLRRLRSAVRPLSPIVRGDLPGRRPHSIGVSDAQVSIVDLHNLPERAQRFVVGVTLRGEFARKESAGTARPLLFVVLDELNKYAPREGESPIKEILLDVAERGRSLGVILIGAQQTASEVERRIVANCAVRVAGRLDPAEATRPEYGWLPATARERATIARPGTMFVTQPEIPVPLAVTFPFPAWATRPAEAAPPPVKVSRGPDPFAGLPGADDDIPPF</sequence>
<name>A0ABN3CFG0_9ACTN</name>
<gene>
    <name evidence="2" type="ORF">GCM10009850_035900</name>
</gene>
<dbReference type="Proteomes" id="UP001499843">
    <property type="component" value="Unassembled WGS sequence"/>
</dbReference>
<proteinExistence type="predicted"/>
<dbReference type="GO" id="GO:0005524">
    <property type="term" value="F:ATP binding"/>
    <property type="evidence" value="ECO:0007669"/>
    <property type="project" value="UniProtKB-KW"/>
</dbReference>
<reference evidence="2 3" key="1">
    <citation type="journal article" date="2019" name="Int. J. Syst. Evol. Microbiol.">
        <title>The Global Catalogue of Microorganisms (GCM) 10K type strain sequencing project: providing services to taxonomists for standard genome sequencing and annotation.</title>
        <authorList>
            <consortium name="The Broad Institute Genomics Platform"/>
            <consortium name="The Broad Institute Genome Sequencing Center for Infectious Disease"/>
            <person name="Wu L."/>
            <person name="Ma J."/>
        </authorList>
    </citation>
    <scope>NUCLEOTIDE SEQUENCE [LARGE SCALE GENOMIC DNA]</scope>
    <source>
        <strain evidence="2 3">JCM 16114</strain>
    </source>
</reference>
<dbReference type="EMBL" id="BAAAQX010000008">
    <property type="protein sequence ID" value="GAA2208132.1"/>
    <property type="molecule type" value="Genomic_DNA"/>
</dbReference>
<comment type="caution">
    <text evidence="2">The sequence shown here is derived from an EMBL/GenBank/DDBJ whole genome shotgun (WGS) entry which is preliminary data.</text>
</comment>
<dbReference type="InterPro" id="IPR051162">
    <property type="entry name" value="T4SS_component"/>
</dbReference>
<evidence type="ECO:0000256" key="1">
    <source>
        <dbReference type="SAM" id="MobiDB-lite"/>
    </source>
</evidence>
<dbReference type="PANTHER" id="PTHR30121">
    <property type="entry name" value="UNCHARACTERIZED PROTEIN YJGR-RELATED"/>
    <property type="match status" value="1"/>
</dbReference>
<dbReference type="PANTHER" id="PTHR30121:SF6">
    <property type="entry name" value="SLR6007 PROTEIN"/>
    <property type="match status" value="1"/>
</dbReference>
<protein>
    <submittedName>
        <fullName evidence="2">ATP-binding protein</fullName>
    </submittedName>
</protein>
<dbReference type="SUPFAM" id="SSF52540">
    <property type="entry name" value="P-loop containing nucleoside triphosphate hydrolases"/>
    <property type="match status" value="1"/>
</dbReference>
<feature type="region of interest" description="Disordered" evidence="1">
    <location>
        <begin position="604"/>
        <end position="633"/>
    </location>
</feature>
<organism evidence="2 3">
    <name type="scientific">Nonomuraea monospora</name>
    <dbReference type="NCBI Taxonomy" id="568818"/>
    <lineage>
        <taxon>Bacteria</taxon>
        <taxon>Bacillati</taxon>
        <taxon>Actinomycetota</taxon>
        <taxon>Actinomycetes</taxon>
        <taxon>Streptosporangiales</taxon>
        <taxon>Streptosporangiaceae</taxon>
        <taxon>Nonomuraea</taxon>
    </lineage>
</organism>
<dbReference type="RefSeq" id="WP_344475982.1">
    <property type="nucleotide sequence ID" value="NZ_BAAAQX010000008.1"/>
</dbReference>
<keyword evidence="3" id="KW-1185">Reference proteome</keyword>
<keyword evidence="2" id="KW-0547">Nucleotide-binding</keyword>
<dbReference type="InterPro" id="IPR027417">
    <property type="entry name" value="P-loop_NTPase"/>
</dbReference>
<keyword evidence="2" id="KW-0067">ATP-binding</keyword>
<feature type="region of interest" description="Disordered" evidence="1">
    <location>
        <begin position="7"/>
        <end position="56"/>
    </location>
</feature>
<dbReference type="Gene3D" id="3.40.50.300">
    <property type="entry name" value="P-loop containing nucleotide triphosphate hydrolases"/>
    <property type="match status" value="1"/>
</dbReference>
<evidence type="ECO:0000313" key="2">
    <source>
        <dbReference type="EMBL" id="GAA2208132.1"/>
    </source>
</evidence>